<evidence type="ECO:0000313" key="8">
    <source>
        <dbReference type="Proteomes" id="UP000292082"/>
    </source>
</evidence>
<keyword evidence="3" id="KW-0256">Endoplasmic reticulum</keyword>
<evidence type="ECO:0000313" key="7">
    <source>
        <dbReference type="EMBL" id="TBU51356.1"/>
    </source>
</evidence>
<gene>
    <name evidence="7" type="ORF">BD310DRAFT_942307</name>
</gene>
<evidence type="ECO:0000256" key="3">
    <source>
        <dbReference type="ARBA" id="ARBA00022824"/>
    </source>
</evidence>
<evidence type="ECO:0000256" key="2">
    <source>
        <dbReference type="ARBA" id="ARBA00022692"/>
    </source>
</evidence>
<dbReference type="Pfam" id="PF11779">
    <property type="entry name" value="SPT_ssu-like"/>
    <property type="match status" value="1"/>
</dbReference>
<evidence type="ECO:0008006" key="9">
    <source>
        <dbReference type="Google" id="ProtNLM"/>
    </source>
</evidence>
<evidence type="ECO:0000256" key="1">
    <source>
        <dbReference type="ARBA" id="ARBA00004477"/>
    </source>
</evidence>
<keyword evidence="2 6" id="KW-0812">Transmembrane</keyword>
<evidence type="ECO:0000256" key="6">
    <source>
        <dbReference type="SAM" id="Phobius"/>
    </source>
</evidence>
<reference evidence="7 8" key="1">
    <citation type="submission" date="2019-01" db="EMBL/GenBank/DDBJ databases">
        <title>Draft genome sequences of three monokaryotic isolates of the white-rot basidiomycete fungus Dichomitus squalens.</title>
        <authorList>
            <consortium name="DOE Joint Genome Institute"/>
            <person name="Lopez S.C."/>
            <person name="Andreopoulos B."/>
            <person name="Pangilinan J."/>
            <person name="Lipzen A."/>
            <person name="Riley R."/>
            <person name="Ahrendt S."/>
            <person name="Ng V."/>
            <person name="Barry K."/>
            <person name="Daum C."/>
            <person name="Grigoriev I.V."/>
            <person name="Hilden K.S."/>
            <person name="Makela M.R."/>
            <person name="de Vries R.P."/>
        </authorList>
    </citation>
    <scope>NUCLEOTIDE SEQUENCE [LARGE SCALE GENOMIC DNA]</scope>
    <source>
        <strain evidence="7 8">CBS 464.89</strain>
    </source>
</reference>
<comment type="subcellular location">
    <subcellularLocation>
        <location evidence="1">Endoplasmic reticulum membrane</location>
        <topology evidence="1">Multi-pass membrane protein</topology>
    </subcellularLocation>
</comment>
<keyword evidence="5 6" id="KW-0472">Membrane</keyword>
<accession>A0A4Q9PG48</accession>
<protein>
    <recommendedName>
        <fullName evidence="9">Chitin synthase</fullName>
    </recommendedName>
</protein>
<dbReference type="AlphaFoldDB" id="A0A4Q9PG48"/>
<dbReference type="GO" id="GO:0005789">
    <property type="term" value="C:endoplasmic reticulum membrane"/>
    <property type="evidence" value="ECO:0007669"/>
    <property type="project" value="UniProtKB-SubCell"/>
</dbReference>
<evidence type="ECO:0000256" key="5">
    <source>
        <dbReference type="ARBA" id="ARBA00023136"/>
    </source>
</evidence>
<keyword evidence="4 6" id="KW-1133">Transmembrane helix</keyword>
<proteinExistence type="predicted"/>
<sequence>MGNSLEDWKRTPTTTAVLFGIDLPYRPPKNAVGAFLWRQRLWIETTCGLSLLEPWEKILTLAILYLTLTVVFTGLYTFLPQELPLLYGRTLYYFLGNEESEAAALSVRRLVGGWVARNASVGEL</sequence>
<dbReference type="STRING" id="114155.A0A4Q9PG48"/>
<evidence type="ECO:0000256" key="4">
    <source>
        <dbReference type="ARBA" id="ARBA00022989"/>
    </source>
</evidence>
<dbReference type="EMBL" id="ML145335">
    <property type="protein sequence ID" value="TBU51356.1"/>
    <property type="molecule type" value="Genomic_DNA"/>
</dbReference>
<dbReference type="InterPro" id="IPR024512">
    <property type="entry name" value="Ser_palmitoyltrfase_ssu-like"/>
</dbReference>
<feature type="transmembrane region" description="Helical" evidence="6">
    <location>
        <begin position="58"/>
        <end position="79"/>
    </location>
</feature>
<keyword evidence="8" id="KW-1185">Reference proteome</keyword>
<dbReference type="Proteomes" id="UP000292082">
    <property type="component" value="Unassembled WGS sequence"/>
</dbReference>
<organism evidence="7 8">
    <name type="scientific">Dichomitus squalens</name>
    <dbReference type="NCBI Taxonomy" id="114155"/>
    <lineage>
        <taxon>Eukaryota</taxon>
        <taxon>Fungi</taxon>
        <taxon>Dikarya</taxon>
        <taxon>Basidiomycota</taxon>
        <taxon>Agaricomycotina</taxon>
        <taxon>Agaricomycetes</taxon>
        <taxon>Polyporales</taxon>
        <taxon>Polyporaceae</taxon>
        <taxon>Dichomitus</taxon>
    </lineage>
</organism>
<name>A0A4Q9PG48_9APHY</name>